<feature type="compositionally biased region" description="Polar residues" evidence="1">
    <location>
        <begin position="1"/>
        <end position="10"/>
    </location>
</feature>
<sequence length="197" mass="21723">MEGDQGQRQTRVAAEPELEGDVQDRRATTAGDGRRLRATQVSARHRVQLDGVVESGRQVLPQKEPLAVVGVNDLATDLDLNLLEELVAQTTLIRRRPLDVHGLRVGELDLQVGLVHQIGVAVDDGNDTLAILRRTSEVHTERLHGEVRMTLVEHLPEGDMRISSDVGILSTICNELKKTAAHLVYSLRGYILLPLTQ</sequence>
<evidence type="ECO:0000313" key="2">
    <source>
        <dbReference type="EMBL" id="QHT35489.1"/>
    </source>
</evidence>
<name>A0A6C0F4J4_9ZZZZ</name>
<feature type="region of interest" description="Disordered" evidence="1">
    <location>
        <begin position="1"/>
        <end position="38"/>
    </location>
</feature>
<proteinExistence type="predicted"/>
<evidence type="ECO:0000256" key="1">
    <source>
        <dbReference type="SAM" id="MobiDB-lite"/>
    </source>
</evidence>
<protein>
    <submittedName>
        <fullName evidence="2">Uncharacterized protein</fullName>
    </submittedName>
</protein>
<feature type="compositionally biased region" description="Basic and acidic residues" evidence="1">
    <location>
        <begin position="22"/>
        <end position="35"/>
    </location>
</feature>
<dbReference type="EMBL" id="MN739021">
    <property type="protein sequence ID" value="QHT35489.1"/>
    <property type="molecule type" value="Genomic_DNA"/>
</dbReference>
<accession>A0A6C0F4J4</accession>
<reference evidence="2" key="1">
    <citation type="journal article" date="2020" name="Nature">
        <title>Giant virus diversity and host interactions through global metagenomics.</title>
        <authorList>
            <person name="Schulz F."/>
            <person name="Roux S."/>
            <person name="Paez-Espino D."/>
            <person name="Jungbluth S."/>
            <person name="Walsh D.A."/>
            <person name="Denef V.J."/>
            <person name="McMahon K.D."/>
            <person name="Konstantinidis K.T."/>
            <person name="Eloe-Fadrosh E.A."/>
            <person name="Kyrpides N.C."/>
            <person name="Woyke T."/>
        </authorList>
    </citation>
    <scope>NUCLEOTIDE SEQUENCE</scope>
    <source>
        <strain evidence="2">GVMAG-M-3300009180-45</strain>
    </source>
</reference>
<dbReference type="AlphaFoldDB" id="A0A6C0F4J4"/>
<organism evidence="2">
    <name type="scientific">viral metagenome</name>
    <dbReference type="NCBI Taxonomy" id="1070528"/>
    <lineage>
        <taxon>unclassified sequences</taxon>
        <taxon>metagenomes</taxon>
        <taxon>organismal metagenomes</taxon>
    </lineage>
</organism>